<evidence type="ECO:0008006" key="3">
    <source>
        <dbReference type="Google" id="ProtNLM"/>
    </source>
</evidence>
<reference evidence="1 2" key="1">
    <citation type="submission" date="2011-02" db="EMBL/GenBank/DDBJ databases">
        <title>The Genome Sequence of Sphaeroforma arctica JP610.</title>
        <authorList>
            <consortium name="The Broad Institute Genome Sequencing Platform"/>
            <person name="Russ C."/>
            <person name="Cuomo C."/>
            <person name="Young S.K."/>
            <person name="Zeng Q."/>
            <person name="Gargeya S."/>
            <person name="Alvarado L."/>
            <person name="Berlin A."/>
            <person name="Chapman S.B."/>
            <person name="Chen Z."/>
            <person name="Freedman E."/>
            <person name="Gellesch M."/>
            <person name="Goldberg J."/>
            <person name="Griggs A."/>
            <person name="Gujja S."/>
            <person name="Heilman E."/>
            <person name="Heiman D."/>
            <person name="Howarth C."/>
            <person name="Mehta T."/>
            <person name="Neiman D."/>
            <person name="Pearson M."/>
            <person name="Roberts A."/>
            <person name="Saif S."/>
            <person name="Shea T."/>
            <person name="Shenoy N."/>
            <person name="Sisk P."/>
            <person name="Stolte C."/>
            <person name="Sykes S."/>
            <person name="White J."/>
            <person name="Yandava C."/>
            <person name="Burger G."/>
            <person name="Gray M.W."/>
            <person name="Holland P.W.H."/>
            <person name="King N."/>
            <person name="Lang F.B.F."/>
            <person name="Roger A.J."/>
            <person name="Ruiz-Trillo I."/>
            <person name="Haas B."/>
            <person name="Nusbaum C."/>
            <person name="Birren B."/>
        </authorList>
    </citation>
    <scope>NUCLEOTIDE SEQUENCE [LARGE SCALE GENOMIC DNA]</scope>
    <source>
        <strain evidence="1 2">JP610</strain>
    </source>
</reference>
<organism evidence="1 2">
    <name type="scientific">Sphaeroforma arctica JP610</name>
    <dbReference type="NCBI Taxonomy" id="667725"/>
    <lineage>
        <taxon>Eukaryota</taxon>
        <taxon>Ichthyosporea</taxon>
        <taxon>Ichthyophonida</taxon>
        <taxon>Sphaeroforma</taxon>
    </lineage>
</organism>
<dbReference type="EMBL" id="KQ248301">
    <property type="protein sequence ID" value="KNC71686.1"/>
    <property type="molecule type" value="Genomic_DNA"/>
</dbReference>
<keyword evidence="2" id="KW-1185">Reference proteome</keyword>
<evidence type="ECO:0000313" key="2">
    <source>
        <dbReference type="Proteomes" id="UP000054560"/>
    </source>
</evidence>
<dbReference type="GeneID" id="25916278"/>
<proteinExistence type="predicted"/>
<name>A0A0L0F529_9EUKA</name>
<protein>
    <recommendedName>
        <fullName evidence="3">SH3 domain-containing protein</fullName>
    </recommendedName>
</protein>
<dbReference type="SUPFAM" id="SSF50044">
    <property type="entry name" value="SH3-domain"/>
    <property type="match status" value="1"/>
</dbReference>
<dbReference type="Proteomes" id="UP000054560">
    <property type="component" value="Unassembled WGS sequence"/>
</dbReference>
<dbReference type="AlphaFoldDB" id="A0A0L0F529"/>
<evidence type="ECO:0000313" key="1">
    <source>
        <dbReference type="EMBL" id="KNC71686.1"/>
    </source>
</evidence>
<gene>
    <name evidence="1" type="ORF">SARC_15774</name>
</gene>
<feature type="non-terminal residue" evidence="1">
    <location>
        <position position="79"/>
    </location>
</feature>
<sequence>MGLGFQIDTSLKRIFQRITRMQNLLLTIQCVQTYTEPYRMRIAEDFDGGDANVLSVKEGEIVWVLLDIDPQWCTVAHDE</sequence>
<accession>A0A0L0F529</accession>
<dbReference type="RefSeq" id="XP_014145588.1">
    <property type="nucleotide sequence ID" value="XM_014290113.1"/>
</dbReference>
<dbReference type="InterPro" id="IPR036028">
    <property type="entry name" value="SH3-like_dom_sf"/>
</dbReference>